<name>A0ABW1YX29_9RHOB</name>
<evidence type="ECO:0000259" key="1">
    <source>
        <dbReference type="Pfam" id="PF08448"/>
    </source>
</evidence>
<dbReference type="Proteomes" id="UP001596403">
    <property type="component" value="Unassembled WGS sequence"/>
</dbReference>
<dbReference type="Pfam" id="PF08448">
    <property type="entry name" value="PAS_4"/>
    <property type="match status" value="1"/>
</dbReference>
<evidence type="ECO:0000313" key="3">
    <source>
        <dbReference type="Proteomes" id="UP001596403"/>
    </source>
</evidence>
<feature type="domain" description="PAS fold-4" evidence="1">
    <location>
        <begin position="57"/>
        <end position="146"/>
    </location>
</feature>
<sequence>MFRHNHDGVAGGAAPKARRCGGLFPTFCHAALTGAEGARILSNVNVDMAEIEVDFAPDGRVRHANEAACGVTYGLGDCLNGQHIYDLFGPRLCDGAEIGKLWTQVLRGQCPQGRFQMHPGEDTARIVDGQFSAARGPDGRVQTIRFRGVEAAANDVGPVRALGKGLRGAPWAASRECPSAHKETAATYAAPLIRRFLSIPLAGEAFGPAFAVLIADLGKKHLGHVKAMTGG</sequence>
<proteinExistence type="predicted"/>
<dbReference type="CDD" id="cd00130">
    <property type="entry name" value="PAS"/>
    <property type="match status" value="1"/>
</dbReference>
<dbReference type="InterPro" id="IPR035965">
    <property type="entry name" value="PAS-like_dom_sf"/>
</dbReference>
<dbReference type="RefSeq" id="WP_386280079.1">
    <property type="nucleotide sequence ID" value="NZ_JBHSWA010000001.1"/>
</dbReference>
<reference evidence="3" key="1">
    <citation type="journal article" date="2019" name="Int. J. Syst. Evol. Microbiol.">
        <title>The Global Catalogue of Microorganisms (GCM) 10K type strain sequencing project: providing services to taxonomists for standard genome sequencing and annotation.</title>
        <authorList>
            <consortium name="The Broad Institute Genomics Platform"/>
            <consortium name="The Broad Institute Genome Sequencing Center for Infectious Disease"/>
            <person name="Wu L."/>
            <person name="Ma J."/>
        </authorList>
    </citation>
    <scope>NUCLEOTIDE SEQUENCE [LARGE SCALE GENOMIC DNA]</scope>
    <source>
        <strain evidence="3">NBRC 111368</strain>
    </source>
</reference>
<gene>
    <name evidence="2" type="ORF">ACFQAU_01610</name>
</gene>
<dbReference type="InterPro" id="IPR000014">
    <property type="entry name" value="PAS"/>
</dbReference>
<dbReference type="Gene3D" id="3.30.450.20">
    <property type="entry name" value="PAS domain"/>
    <property type="match status" value="1"/>
</dbReference>
<dbReference type="SUPFAM" id="SSF55785">
    <property type="entry name" value="PYP-like sensor domain (PAS domain)"/>
    <property type="match status" value="1"/>
</dbReference>
<keyword evidence="3" id="KW-1185">Reference proteome</keyword>
<organism evidence="2 3">
    <name type="scientific">Sulfitobacter profundi</name>
    <dbReference type="NCBI Taxonomy" id="2679961"/>
    <lineage>
        <taxon>Bacteria</taxon>
        <taxon>Pseudomonadati</taxon>
        <taxon>Pseudomonadota</taxon>
        <taxon>Alphaproteobacteria</taxon>
        <taxon>Rhodobacterales</taxon>
        <taxon>Roseobacteraceae</taxon>
        <taxon>Sulfitobacter</taxon>
    </lineage>
</organism>
<comment type="caution">
    <text evidence="2">The sequence shown here is derived from an EMBL/GenBank/DDBJ whole genome shotgun (WGS) entry which is preliminary data.</text>
</comment>
<dbReference type="EMBL" id="JBHSWA010000001">
    <property type="protein sequence ID" value="MFC6640625.1"/>
    <property type="molecule type" value="Genomic_DNA"/>
</dbReference>
<dbReference type="InterPro" id="IPR013656">
    <property type="entry name" value="PAS_4"/>
</dbReference>
<protein>
    <submittedName>
        <fullName evidence="2">PAS domain-containing protein</fullName>
    </submittedName>
</protein>
<evidence type="ECO:0000313" key="2">
    <source>
        <dbReference type="EMBL" id="MFC6640625.1"/>
    </source>
</evidence>
<accession>A0ABW1YX29</accession>